<dbReference type="FunFam" id="2.40.100.10:FF:000015">
    <property type="entry name" value="Peptidyl-prolyl cis-trans isomerase"/>
    <property type="match status" value="1"/>
</dbReference>
<protein>
    <recommendedName>
        <fullName evidence="8">Peptidyl-prolyl cis-trans isomerase</fullName>
        <shortName evidence="8">PPIase</shortName>
        <ecNumber evidence="8">5.2.1.8</ecNumber>
    </recommendedName>
</protein>
<evidence type="ECO:0000256" key="2">
    <source>
        <dbReference type="ARBA" id="ARBA00004123"/>
    </source>
</evidence>
<dbReference type="InterPro" id="IPR000504">
    <property type="entry name" value="RRM_dom"/>
</dbReference>
<dbReference type="EMBL" id="CAJHUC010001283">
    <property type="protein sequence ID" value="CAD7700508.1"/>
    <property type="molecule type" value="Genomic_DNA"/>
</dbReference>
<dbReference type="Gene3D" id="3.30.70.330">
    <property type="match status" value="1"/>
</dbReference>
<evidence type="ECO:0000256" key="6">
    <source>
        <dbReference type="ARBA" id="ARBA00023242"/>
    </source>
</evidence>
<dbReference type="Pfam" id="PF00076">
    <property type="entry name" value="RRM_1"/>
    <property type="match status" value="1"/>
</dbReference>
<dbReference type="CDD" id="cd12235">
    <property type="entry name" value="RRM_PPIL4"/>
    <property type="match status" value="1"/>
</dbReference>
<evidence type="ECO:0000259" key="11">
    <source>
        <dbReference type="PROSITE" id="PS50102"/>
    </source>
</evidence>
<gene>
    <name evidence="12" type="ORF">OSTQU699_LOCUS5867</name>
    <name evidence="13" type="ORF">OSTQU699_LOCUS9795</name>
</gene>
<sequence>MAVLLETSKGDIVVDLYVEECPRTCLNFLKLCKIKYYNNCLFHNIQHNFIAQTGDPDGTGRGGSSIFGVMYGEQARFFEDEIRPQLKHKRKGTVAMANAGKNTNASQFYISTGKDLDSLDETHTVFGEVTEGWETLDAINDAYCDNDGRPYQNIRIHHTIVLEDPLDDPPLLADHIPDKSPEAVADGGDRLEDDWQPAEDTRPAEEIEEEVRRREAHHHAVVLEMIGDLPEADVKPPSDMLFVCKLNPVTTEEDLEIIFSRFGKVTSCDIIRDWKTGDSLCYAFIGLESDEACEEAYFKMNNVLIDDRRIKVDFSQSVYHIWRHFRRFGRKGDKALLEAQEKGQVPRKGPAPRQDASSGVEMRRGNRPDDYRMVLDEKAILNSTLEDSIRSDSKSEDGRKRRREDSRENRGAARRWDKRDGMEDREEGRHRRVGSEAEERRGDERKHRSRSDGRPHGRDYAGSHPNERHKREPGRECGRVHQERHRDRRRSQSEDREHDVHSEEDDRHQRVYKRERQGRRRRSKSGEREHITNGEASESVMRERGDRRHDKHRSRRRSESKDREGTRDREGDSDGGGGAHRKHHSHRRHESTEREHSHSHGRHHSSKKSHRH</sequence>
<dbReference type="InterPro" id="IPR002130">
    <property type="entry name" value="Cyclophilin-type_PPIase_dom"/>
</dbReference>
<evidence type="ECO:0000256" key="9">
    <source>
        <dbReference type="SAM" id="MobiDB-lite"/>
    </source>
</evidence>
<dbReference type="OrthoDB" id="2083at2759"/>
<dbReference type="PROSITE" id="PS50072">
    <property type="entry name" value="CSA_PPIASE_2"/>
    <property type="match status" value="1"/>
</dbReference>
<feature type="compositionally biased region" description="Basic residues" evidence="9">
    <location>
        <begin position="599"/>
        <end position="612"/>
    </location>
</feature>
<name>A0A8S1JBF6_9CHLO</name>
<keyword evidence="4 8" id="KW-0697">Rotamase</keyword>
<feature type="compositionally biased region" description="Basic and acidic residues" evidence="9">
    <location>
        <begin position="557"/>
        <end position="572"/>
    </location>
</feature>
<feature type="domain" description="RRM" evidence="11">
    <location>
        <begin position="239"/>
        <end position="317"/>
    </location>
</feature>
<dbReference type="SMART" id="SM00360">
    <property type="entry name" value="RRM"/>
    <property type="match status" value="1"/>
</dbReference>
<dbReference type="PRINTS" id="PR00153">
    <property type="entry name" value="CSAPPISMRASE"/>
</dbReference>
<dbReference type="EC" id="5.2.1.8" evidence="8"/>
<accession>A0A8S1JBF6</accession>
<dbReference type="EMBL" id="CAJHUC010002833">
    <property type="protein sequence ID" value="CAD7704440.1"/>
    <property type="molecule type" value="Genomic_DNA"/>
</dbReference>
<evidence type="ECO:0000256" key="1">
    <source>
        <dbReference type="ARBA" id="ARBA00000971"/>
    </source>
</evidence>
<dbReference type="InterPro" id="IPR035542">
    <property type="entry name" value="CRIP"/>
</dbReference>
<keyword evidence="6 8" id="KW-0539">Nucleus</keyword>
<comment type="similarity">
    <text evidence="8">Belongs to the cyclophilin-type PPIase family. PPIL4 subfamily.</text>
</comment>
<dbReference type="InterPro" id="IPR012677">
    <property type="entry name" value="Nucleotide-bd_a/b_plait_sf"/>
</dbReference>
<comment type="caution">
    <text evidence="13">The sequence shown here is derived from an EMBL/GenBank/DDBJ whole genome shotgun (WGS) entry which is preliminary data.</text>
</comment>
<organism evidence="13 14">
    <name type="scientific">Ostreobium quekettii</name>
    <dbReference type="NCBI Taxonomy" id="121088"/>
    <lineage>
        <taxon>Eukaryota</taxon>
        <taxon>Viridiplantae</taxon>
        <taxon>Chlorophyta</taxon>
        <taxon>core chlorophytes</taxon>
        <taxon>Ulvophyceae</taxon>
        <taxon>TCBD clade</taxon>
        <taxon>Bryopsidales</taxon>
        <taxon>Ostreobineae</taxon>
        <taxon>Ostreobiaceae</taxon>
        <taxon>Ostreobium</taxon>
    </lineage>
</organism>
<feature type="region of interest" description="Disordered" evidence="9">
    <location>
        <begin position="178"/>
        <end position="208"/>
    </location>
</feature>
<feature type="domain" description="PPIase cyclophilin-type" evidence="10">
    <location>
        <begin position="10"/>
        <end position="161"/>
    </location>
</feature>
<keyword evidence="14" id="KW-1185">Reference proteome</keyword>
<feature type="compositionally biased region" description="Basic and acidic residues" evidence="9">
    <location>
        <begin position="387"/>
        <end position="515"/>
    </location>
</feature>
<dbReference type="PROSITE" id="PS50102">
    <property type="entry name" value="RRM"/>
    <property type="match status" value="1"/>
</dbReference>
<evidence type="ECO:0000256" key="3">
    <source>
        <dbReference type="ARBA" id="ARBA00022884"/>
    </source>
</evidence>
<evidence type="ECO:0000256" key="8">
    <source>
        <dbReference type="RuleBase" id="RU365081"/>
    </source>
</evidence>
<evidence type="ECO:0000256" key="5">
    <source>
        <dbReference type="ARBA" id="ARBA00023235"/>
    </source>
</evidence>
<dbReference type="GO" id="GO:0003755">
    <property type="term" value="F:peptidyl-prolyl cis-trans isomerase activity"/>
    <property type="evidence" value="ECO:0007669"/>
    <property type="project" value="UniProtKB-UniRule"/>
</dbReference>
<comment type="function">
    <text evidence="8">PPIases accelerate the folding of proteins. It catalyzes the cis-trans isomerization of proline imidic peptide bonds in oligopeptides.</text>
</comment>
<dbReference type="SUPFAM" id="SSF54928">
    <property type="entry name" value="RNA-binding domain, RBD"/>
    <property type="match status" value="1"/>
</dbReference>
<evidence type="ECO:0000313" key="14">
    <source>
        <dbReference type="Proteomes" id="UP000708148"/>
    </source>
</evidence>
<comment type="catalytic activity">
    <reaction evidence="1 8">
        <text>[protein]-peptidylproline (omega=180) = [protein]-peptidylproline (omega=0)</text>
        <dbReference type="Rhea" id="RHEA:16237"/>
        <dbReference type="Rhea" id="RHEA-COMP:10747"/>
        <dbReference type="Rhea" id="RHEA-COMP:10748"/>
        <dbReference type="ChEBI" id="CHEBI:83833"/>
        <dbReference type="ChEBI" id="CHEBI:83834"/>
        <dbReference type="EC" id="5.2.1.8"/>
    </reaction>
</comment>
<dbReference type="Pfam" id="PF00160">
    <property type="entry name" value="Pro_isomerase"/>
    <property type="match status" value="1"/>
</dbReference>
<dbReference type="SUPFAM" id="SSF50891">
    <property type="entry name" value="Cyclophilin-like"/>
    <property type="match status" value="1"/>
</dbReference>
<evidence type="ECO:0000313" key="13">
    <source>
        <dbReference type="EMBL" id="CAD7704440.1"/>
    </source>
</evidence>
<comment type="subcellular location">
    <subcellularLocation>
        <location evidence="2 8">Nucleus</location>
    </subcellularLocation>
</comment>
<feature type="compositionally biased region" description="Basic and acidic residues" evidence="9">
    <location>
        <begin position="199"/>
        <end position="208"/>
    </location>
</feature>
<dbReference type="InterPro" id="IPR035538">
    <property type="entry name" value="Cyclophilin_PPIL4"/>
</dbReference>
<evidence type="ECO:0000313" key="12">
    <source>
        <dbReference type="EMBL" id="CAD7700508.1"/>
    </source>
</evidence>
<dbReference type="Gene3D" id="2.40.100.10">
    <property type="entry name" value="Cyclophilin-like"/>
    <property type="match status" value="1"/>
</dbReference>
<feature type="compositionally biased region" description="Basic and acidic residues" evidence="9">
    <location>
        <begin position="361"/>
        <end position="372"/>
    </location>
</feature>
<dbReference type="GO" id="GO:0003723">
    <property type="term" value="F:RNA binding"/>
    <property type="evidence" value="ECO:0007669"/>
    <property type="project" value="UniProtKB-UniRule"/>
</dbReference>
<dbReference type="AlphaFoldDB" id="A0A8S1JBF6"/>
<feature type="region of interest" description="Disordered" evidence="9">
    <location>
        <begin position="339"/>
        <end position="372"/>
    </location>
</feature>
<dbReference type="CDD" id="cd01921">
    <property type="entry name" value="cyclophilin_RRM"/>
    <property type="match status" value="1"/>
</dbReference>
<dbReference type="PANTHER" id="PTHR45843:SF1">
    <property type="entry name" value="PEPTIDYL-PROLYL CIS-TRANS ISOMERASE-LIKE 4"/>
    <property type="match status" value="1"/>
</dbReference>
<keyword evidence="3 7" id="KW-0694">RNA-binding</keyword>
<keyword evidence="5 8" id="KW-0413">Isomerase</keyword>
<feature type="region of interest" description="Disordered" evidence="9">
    <location>
        <begin position="386"/>
        <end position="612"/>
    </location>
</feature>
<dbReference type="GO" id="GO:0005634">
    <property type="term" value="C:nucleus"/>
    <property type="evidence" value="ECO:0007669"/>
    <property type="project" value="UniProtKB-SubCell"/>
</dbReference>
<proteinExistence type="inferred from homology"/>
<reference evidence="13" key="1">
    <citation type="submission" date="2020-12" db="EMBL/GenBank/DDBJ databases">
        <authorList>
            <person name="Iha C."/>
        </authorList>
    </citation>
    <scope>NUCLEOTIDE SEQUENCE</scope>
</reference>
<dbReference type="Proteomes" id="UP000708148">
    <property type="component" value="Unassembled WGS sequence"/>
</dbReference>
<dbReference type="PANTHER" id="PTHR45843">
    <property type="entry name" value="PEPTIDYL-PROLYL CIS-TRANS ISOMERASE-LIKE 4"/>
    <property type="match status" value="1"/>
</dbReference>
<dbReference type="InterPro" id="IPR029000">
    <property type="entry name" value="Cyclophilin-like_dom_sf"/>
</dbReference>
<evidence type="ECO:0000256" key="7">
    <source>
        <dbReference type="PROSITE-ProRule" id="PRU00176"/>
    </source>
</evidence>
<dbReference type="InterPro" id="IPR035979">
    <property type="entry name" value="RBD_domain_sf"/>
</dbReference>
<feature type="compositionally biased region" description="Basic residues" evidence="9">
    <location>
        <begin position="579"/>
        <end position="589"/>
    </location>
</feature>
<evidence type="ECO:0000256" key="4">
    <source>
        <dbReference type="ARBA" id="ARBA00023110"/>
    </source>
</evidence>
<evidence type="ECO:0000259" key="10">
    <source>
        <dbReference type="PROSITE" id="PS50072"/>
    </source>
</evidence>